<feature type="domain" description="Alpha-macroglobulin receptor-binding" evidence="5">
    <location>
        <begin position="827"/>
        <end position="918"/>
    </location>
</feature>
<dbReference type="InterPro" id="IPR050473">
    <property type="entry name" value="A2M/Complement_sys"/>
</dbReference>
<feature type="disulfide bond" evidence="2">
    <location>
        <begin position="97"/>
        <end position="112"/>
    </location>
</feature>
<accession>A0A8S4QAQ8</accession>
<evidence type="ECO:0000313" key="6">
    <source>
        <dbReference type="EMBL" id="CAH1800978.1"/>
    </source>
</evidence>
<keyword evidence="1 2" id="KW-1015">Disulfide bond</keyword>
<keyword evidence="3" id="KW-0472">Membrane</keyword>
<organism evidence="6 7">
    <name type="scientific">Owenia fusiformis</name>
    <name type="common">Polychaete worm</name>
    <dbReference type="NCBI Taxonomy" id="6347"/>
    <lineage>
        <taxon>Eukaryota</taxon>
        <taxon>Metazoa</taxon>
        <taxon>Spiralia</taxon>
        <taxon>Lophotrochozoa</taxon>
        <taxon>Annelida</taxon>
        <taxon>Polychaeta</taxon>
        <taxon>Sedentaria</taxon>
        <taxon>Canalipalpata</taxon>
        <taxon>Sabellida</taxon>
        <taxon>Oweniida</taxon>
        <taxon>Oweniidae</taxon>
        <taxon>Owenia</taxon>
    </lineage>
</organism>
<reference evidence="6" key="1">
    <citation type="submission" date="2022-03" db="EMBL/GenBank/DDBJ databases">
        <authorList>
            <person name="Martin C."/>
        </authorList>
    </citation>
    <scope>NUCLEOTIDE SEQUENCE</scope>
</reference>
<feature type="disulfide bond" evidence="2">
    <location>
        <begin position="85"/>
        <end position="103"/>
    </location>
</feature>
<dbReference type="GO" id="GO:0004866">
    <property type="term" value="F:endopeptidase inhibitor activity"/>
    <property type="evidence" value="ECO:0007669"/>
    <property type="project" value="InterPro"/>
</dbReference>
<feature type="domain" description="Alpha-2-macroglobulin" evidence="4">
    <location>
        <begin position="145"/>
        <end position="236"/>
    </location>
</feature>
<dbReference type="Pfam" id="PF07677">
    <property type="entry name" value="A2M_recep"/>
    <property type="match status" value="1"/>
</dbReference>
<dbReference type="AlphaFoldDB" id="A0A8S4QAQ8"/>
<dbReference type="PANTHER" id="PTHR11412:SF146">
    <property type="entry name" value="CD109 ANTIGEN"/>
    <property type="match status" value="1"/>
</dbReference>
<dbReference type="CDD" id="cd00112">
    <property type="entry name" value="LDLa"/>
    <property type="match status" value="1"/>
</dbReference>
<keyword evidence="3" id="KW-1133">Transmembrane helix</keyword>
<dbReference type="PROSITE" id="PS50068">
    <property type="entry name" value="LDLRA_2"/>
    <property type="match status" value="1"/>
</dbReference>
<sequence>MGGRNFITEDQITDELLSYDSHTNISSMVTWRGTDWNDKTTYFNTQTHGIDSNTTFVYAGLHVFSDANVTTIPNTCNGTLGWLRCFDGTCYKIEHHCDGTYHCDDGADEMGCAKTADQLSSSREFALEKDVFMHLPYMYPFTDITWAWSGGYTKPTGDSYSMVKPPSQPINWVVSAISMSKDNGLGVSQFPKMVETIRDLYTSCEFPKTAKLGEQIGIQIGLTNNADYTSEVLVTLIGSKQYKFVVADAKSGETLSHFAPELKDGDIQTMVSLFPGESRYVHMPILPLRKGSTKFKISIENFRHGEICSGKIYVLMDGIPNRWPTTYFVDLVKYSQFMIPDLVIPIPERFIVLEQRNHLYIPGSNTCVVSIVGDVIGPGFYTSSRSTYPTLGIPNGHMESYFFEFTHNLWYLKYFKATDQLTNEQQTKNLDKMIYNYMQMVRHEKVRGGYSMFTREKVPSLWLTAHFFNQLKYARDSNWENQFYIPVDLMNDMATWIISNQNTSCGAFMESGPLYFRPMNPKRTTLKGVEGYWNISLTAHVVIALSGDISLTGEAANAVINSRDKASDFLAGTLADIDDPFDFAIVSWALHISNHPDAFEFFKKLKSLARADAREQWPYWASKEIPSVIVEIIDVTPFQYPQEGWDNESPAVMATSYALMCFVHNNYLDEAGKIMYWLQYRRKALGGWSNSIDTVTAMQALHNYGLTNPNRELYHMELTVTSTASPSWSETVVLDRTNFNVAQNIQIPEAWGSVKVTARGNGLALIQMESKVHVEFPEQILPPAQLPKGFDRHFDFDIALEWGGKNFSIMYLDLCTRWLRTDLGPHSQLAFIEIEIPTGYIILKEELNRQLNTYSFVKRNHFKEKLRFLIMWFEKISTEWMCARIRADRWYPSANISIQNWAIVAEYYEPEIQNKTMYSVYNLNFLHICQVCGSFQCPYCPFYNSASLLKAIPLQYCMIISISILFIINHQKWREYVDNMNT</sequence>
<evidence type="ECO:0000256" key="2">
    <source>
        <dbReference type="PROSITE-ProRule" id="PRU00124"/>
    </source>
</evidence>
<dbReference type="Proteomes" id="UP000749559">
    <property type="component" value="Unassembled WGS sequence"/>
</dbReference>
<protein>
    <submittedName>
        <fullName evidence="6">Uncharacterized protein</fullName>
    </submittedName>
</protein>
<gene>
    <name evidence="6" type="ORF">OFUS_LOCUS24811</name>
</gene>
<dbReference type="Gene3D" id="1.50.10.20">
    <property type="match status" value="1"/>
</dbReference>
<dbReference type="Pfam" id="PF07678">
    <property type="entry name" value="TED_complement"/>
    <property type="match status" value="1"/>
</dbReference>
<dbReference type="Gene3D" id="2.60.40.10">
    <property type="entry name" value="Immunoglobulins"/>
    <property type="match status" value="1"/>
</dbReference>
<dbReference type="InterPro" id="IPR009048">
    <property type="entry name" value="A-macroglobulin_rcpt-bd"/>
</dbReference>
<evidence type="ECO:0000313" key="7">
    <source>
        <dbReference type="Proteomes" id="UP000749559"/>
    </source>
</evidence>
<dbReference type="InterPro" id="IPR036595">
    <property type="entry name" value="A-macroglobulin_rcpt-bd_sf"/>
</dbReference>
<dbReference type="PANTHER" id="PTHR11412">
    <property type="entry name" value="MACROGLOBULIN / COMPLEMENT"/>
    <property type="match status" value="1"/>
</dbReference>
<dbReference type="InterPro" id="IPR011626">
    <property type="entry name" value="Alpha-macroglobulin_TED"/>
</dbReference>
<evidence type="ECO:0000259" key="5">
    <source>
        <dbReference type="SMART" id="SM01361"/>
    </source>
</evidence>
<comment type="caution">
    <text evidence="6">The sequence shown here is derived from an EMBL/GenBank/DDBJ whole genome shotgun (WGS) entry which is preliminary data.</text>
</comment>
<dbReference type="Pfam" id="PF00207">
    <property type="entry name" value="A2M"/>
    <property type="match status" value="1"/>
</dbReference>
<proteinExistence type="predicted"/>
<dbReference type="Gene3D" id="2.60.40.690">
    <property type="entry name" value="Alpha-macroglobulin, receptor-binding domain"/>
    <property type="match status" value="1"/>
</dbReference>
<dbReference type="InterPro" id="IPR036055">
    <property type="entry name" value="LDL_receptor-like_sf"/>
</dbReference>
<feature type="transmembrane region" description="Helical" evidence="3">
    <location>
        <begin position="948"/>
        <end position="968"/>
    </location>
</feature>
<dbReference type="InterPro" id="IPR002172">
    <property type="entry name" value="LDrepeatLR_classA_rpt"/>
</dbReference>
<dbReference type="GO" id="GO:0005615">
    <property type="term" value="C:extracellular space"/>
    <property type="evidence" value="ECO:0007669"/>
    <property type="project" value="InterPro"/>
</dbReference>
<dbReference type="EMBL" id="CAIIXF020000012">
    <property type="protein sequence ID" value="CAH1800978.1"/>
    <property type="molecule type" value="Genomic_DNA"/>
</dbReference>
<keyword evidence="7" id="KW-1185">Reference proteome</keyword>
<evidence type="ECO:0000259" key="4">
    <source>
        <dbReference type="SMART" id="SM01360"/>
    </source>
</evidence>
<comment type="caution">
    <text evidence="2">Lacks conserved residue(s) required for the propagation of feature annotation.</text>
</comment>
<name>A0A8S4QAQ8_OWEFU</name>
<dbReference type="SUPFAM" id="SSF48239">
    <property type="entry name" value="Terpenoid cyclases/Protein prenyltransferases"/>
    <property type="match status" value="1"/>
</dbReference>
<evidence type="ECO:0000256" key="3">
    <source>
        <dbReference type="SAM" id="Phobius"/>
    </source>
</evidence>
<dbReference type="InterPro" id="IPR001599">
    <property type="entry name" value="Macroglobln_a2"/>
</dbReference>
<dbReference type="SMART" id="SM00192">
    <property type="entry name" value="LDLa"/>
    <property type="match status" value="1"/>
</dbReference>
<dbReference type="Gene3D" id="4.10.400.10">
    <property type="entry name" value="Low-density Lipoprotein Receptor"/>
    <property type="match status" value="1"/>
</dbReference>
<dbReference type="SMART" id="SM01361">
    <property type="entry name" value="A2M_recep"/>
    <property type="match status" value="1"/>
</dbReference>
<keyword evidence="3" id="KW-0812">Transmembrane</keyword>
<dbReference type="SUPFAM" id="SSF57424">
    <property type="entry name" value="LDL receptor-like module"/>
    <property type="match status" value="1"/>
</dbReference>
<dbReference type="SMART" id="SM01360">
    <property type="entry name" value="A2M"/>
    <property type="match status" value="1"/>
</dbReference>
<dbReference type="OrthoDB" id="6359008at2759"/>
<evidence type="ECO:0000256" key="1">
    <source>
        <dbReference type="ARBA" id="ARBA00023157"/>
    </source>
</evidence>
<dbReference type="InterPro" id="IPR013783">
    <property type="entry name" value="Ig-like_fold"/>
</dbReference>
<dbReference type="SUPFAM" id="SSF49410">
    <property type="entry name" value="Alpha-macroglobulin receptor domain"/>
    <property type="match status" value="1"/>
</dbReference>
<dbReference type="InterPro" id="IPR008930">
    <property type="entry name" value="Terpenoid_cyclase/PrenylTrfase"/>
</dbReference>